<dbReference type="KEGG" id="ssof:SULC_0113"/>
<dbReference type="EMBL" id="CP033236">
    <property type="protein sequence ID" value="AZF69692.1"/>
    <property type="molecule type" value="Genomic_DNA"/>
</dbReference>
<dbReference type="OrthoDB" id="10423at2157"/>
<gene>
    <name evidence="5" type="primary">cbiD</name>
    <name evidence="16" type="ORF">HFC64_06895</name>
    <name evidence="17" type="ORF">SSOP1_2439</name>
    <name evidence="8" type="ORF">SULA_0113</name>
    <name evidence="6" type="ORF">SULB_0114</name>
    <name evidence="7" type="ORF">SULC_0113</name>
    <name evidence="9" type="ORF">SULG_00570</name>
    <name evidence="10" type="ORF">SULH_00570</name>
    <name evidence="11" type="ORF">SULI_00570</name>
    <name evidence="12" type="ORF">SULM_00570</name>
    <name evidence="13" type="ORF">SULN_00570</name>
    <name evidence="14" type="ORF">SULO_00570</name>
    <name evidence="15" type="ORF">SULZ_00570</name>
</gene>
<dbReference type="Gene3D" id="3.30.2110.10">
    <property type="entry name" value="CbiD-like"/>
    <property type="match status" value="1"/>
</dbReference>
<evidence type="ECO:0000256" key="4">
    <source>
        <dbReference type="ARBA" id="ARBA00022691"/>
    </source>
</evidence>
<reference evidence="18 19" key="1">
    <citation type="journal article" date="2015" name="Genome Announc.">
        <title>Complete Genome Sequence of Sulfolobus solfataricus Strain 98/2 and Evolved Derivatives.</title>
        <authorList>
            <person name="McCarthy S."/>
            <person name="Gradnigo J."/>
            <person name="Johnson T."/>
            <person name="Payne S."/>
            <person name="Lipzen A."/>
            <person name="Martin J."/>
            <person name="Schackwitz W."/>
            <person name="Moriyama E."/>
            <person name="Blum P."/>
        </authorList>
    </citation>
    <scope>NUCLEOTIDE SEQUENCE [LARGE SCALE GENOMIC DNA]</scope>
    <source>
        <strain evidence="18">98/2 SULC</strain>
        <strain evidence="6">SARC-B</strain>
        <strain evidence="7">SARC-C</strain>
        <strain evidence="8 20">SULA</strain>
        <strain evidence="19">SULB</strain>
    </source>
</reference>
<reference evidence="17" key="3">
    <citation type="submission" date="2016-04" db="EMBL/GenBank/DDBJ databases">
        <authorList>
            <person name="Evans L.H."/>
            <person name="Alamgir A."/>
            <person name="Owens N."/>
            <person name="Weber N.D."/>
            <person name="Virtaneva K."/>
            <person name="Barbian K."/>
            <person name="Babar A."/>
            <person name="Rosenke K."/>
        </authorList>
    </citation>
    <scope>NUCLEOTIDE SEQUENCE</scope>
    <source>
        <strain evidence="17">P1</strain>
    </source>
</reference>
<evidence type="ECO:0000256" key="1">
    <source>
        <dbReference type="ARBA" id="ARBA00022573"/>
    </source>
</evidence>
<dbReference type="Proteomes" id="UP000282269">
    <property type="component" value="Chromosome"/>
</dbReference>
<dbReference type="SMR" id="A0A0E3K9Z4"/>
<comment type="function">
    <text evidence="5">Catalyzes the methylation of C-1 in cobalt-precorrin-5B to form cobalt-precorrin-6A.</text>
</comment>
<dbReference type="NCBIfam" id="TIGR00312">
    <property type="entry name" value="cbiD"/>
    <property type="match status" value="1"/>
</dbReference>
<protein>
    <recommendedName>
        <fullName evidence="5">Cobalt-precorrin-5B C(1)-methyltransferase</fullName>
        <ecNumber evidence="5">2.1.1.195</ecNumber>
    </recommendedName>
    <alternativeName>
        <fullName evidence="5">Cobalt-precorrin-6A synthase</fullName>
    </alternativeName>
</protein>
<dbReference type="InterPro" id="IPR036074">
    <property type="entry name" value="CbiD_sf"/>
</dbReference>
<dbReference type="PATRIC" id="fig|2287.6.peg.118"/>
<reference evidence="16 29" key="6">
    <citation type="journal article" date="2020" name="Nat. Commun.">
        <title>The structures of two archaeal type IV pili illuminate evolutionary relationships.</title>
        <authorList>
            <person name="Wang F."/>
            <person name="Baquero D.P."/>
            <person name="Su Z."/>
            <person name="Beltran L.C."/>
            <person name="Prangishvili D."/>
            <person name="Krupovic M."/>
            <person name="Egelman E.H."/>
        </authorList>
    </citation>
    <scope>NUCLEOTIDE SEQUENCE [LARGE SCALE GENOMIC DNA]</scope>
    <source>
        <strain evidence="16 29">POZ149</strain>
    </source>
</reference>
<reference evidence="22 23" key="4">
    <citation type="journal article" date="2018" name="Proc. Natl. Acad. Sci. U.S.A.">
        <title>Nonmutational mechanism of inheritance in the Archaeon Sulfolobus solfataricus.</title>
        <authorList>
            <person name="Payne S."/>
            <person name="McCarthy S."/>
            <person name="Johnson T."/>
            <person name="North E."/>
            <person name="Blum P."/>
        </authorList>
    </citation>
    <scope>NUCLEOTIDE SEQUENCE [LARGE SCALE GENOMIC DNA]</scope>
    <source>
        <strain evidence="10 22">SARC-H</strain>
        <strain evidence="11 26">SARC-I</strain>
        <strain evidence="13 27">SARC-N</strain>
        <strain evidence="14 28">SARC-O</strain>
        <strain evidence="15 23">SUL120</strain>
        <strain evidence="9 24">SULG</strain>
        <strain evidence="12 25">SULM</strain>
    </source>
</reference>
<dbReference type="KEGG" id="ssoa:SULA_0113"/>
<evidence type="ECO:0000313" key="29">
    <source>
        <dbReference type="Proteomes" id="UP000594632"/>
    </source>
</evidence>
<dbReference type="KEGG" id="ssol:SULB_0114"/>
<reference evidence="21" key="2">
    <citation type="submission" date="2016-04" db="EMBL/GenBank/DDBJ databases">
        <authorList>
            <person name="Shah S.A."/>
            <person name="Garrett R.A."/>
        </authorList>
    </citation>
    <scope>NUCLEOTIDE SEQUENCE [LARGE SCALE GENOMIC DNA]</scope>
    <source>
        <strain evidence="21">ATCC 35091 / DSM 1616 / JCM 8930 / NBRC 15331 / P1</strain>
    </source>
</reference>
<accession>A0A0E3K9Z4</accession>
<evidence type="ECO:0000256" key="5">
    <source>
        <dbReference type="HAMAP-Rule" id="MF_00787"/>
    </source>
</evidence>
<evidence type="ECO:0000313" key="23">
    <source>
        <dbReference type="Proteomes" id="UP000269431"/>
    </source>
</evidence>
<dbReference type="OMA" id="FHTHHHL"/>
<dbReference type="EMBL" id="CP011057">
    <property type="protein sequence ID" value="AKA77955.1"/>
    <property type="molecule type" value="Genomic_DNA"/>
</dbReference>
<evidence type="ECO:0000313" key="11">
    <source>
        <dbReference type="EMBL" id="AZF72312.1"/>
    </source>
</evidence>
<dbReference type="EMBL" id="CP033235">
    <property type="protein sequence ID" value="AZF67072.1"/>
    <property type="molecule type" value="Genomic_DNA"/>
</dbReference>
<dbReference type="EC" id="2.1.1.195" evidence="5"/>
<dbReference type="EMBL" id="CP033239">
    <property type="protein sequence ID" value="AZF77539.1"/>
    <property type="molecule type" value="Genomic_DNA"/>
</dbReference>
<dbReference type="PIRSF" id="PIRSF026782">
    <property type="entry name" value="CbiD"/>
    <property type="match status" value="1"/>
</dbReference>
<dbReference type="EMBL" id="CP033240">
    <property type="protein sequence ID" value="AZF80146.1"/>
    <property type="molecule type" value="Genomic_DNA"/>
</dbReference>
<evidence type="ECO:0000313" key="21">
    <source>
        <dbReference type="Proteomes" id="UP000076770"/>
    </source>
</evidence>
<proteinExistence type="inferred from homology"/>
<dbReference type="EMBL" id="CP011056">
    <property type="protein sequence ID" value="AKA75262.1"/>
    <property type="molecule type" value="Genomic_DNA"/>
</dbReference>
<evidence type="ECO:0000313" key="19">
    <source>
        <dbReference type="Proteomes" id="UP000033085"/>
    </source>
</evidence>
<evidence type="ECO:0000313" key="10">
    <source>
        <dbReference type="EMBL" id="AZF69692.1"/>
    </source>
</evidence>
<dbReference type="Pfam" id="PF01888">
    <property type="entry name" value="CbiD"/>
    <property type="match status" value="1"/>
</dbReference>
<dbReference type="GO" id="GO:0008168">
    <property type="term" value="F:methyltransferase activity"/>
    <property type="evidence" value="ECO:0007669"/>
    <property type="project" value="UniProtKB-UniRule"/>
</dbReference>
<keyword evidence="3 5" id="KW-0808">Transferase</keyword>
<evidence type="ECO:0000256" key="3">
    <source>
        <dbReference type="ARBA" id="ARBA00022679"/>
    </source>
</evidence>
<keyword evidence="4 5" id="KW-0949">S-adenosyl-L-methionine</keyword>
<evidence type="ECO:0000313" key="28">
    <source>
        <dbReference type="Proteomes" id="UP000282269"/>
    </source>
</evidence>
<dbReference type="HAMAP" id="MF_00787">
    <property type="entry name" value="CbiD"/>
    <property type="match status" value="1"/>
</dbReference>
<dbReference type="GeneID" id="1453789"/>
<dbReference type="Proteomes" id="UP000273194">
    <property type="component" value="Chromosome"/>
</dbReference>
<evidence type="ECO:0000313" key="17">
    <source>
        <dbReference type="EMBL" id="SAI85993.1"/>
    </source>
</evidence>
<dbReference type="EMBL" id="CP011055">
    <property type="protein sequence ID" value="AKA72563.1"/>
    <property type="molecule type" value="Genomic_DNA"/>
</dbReference>
<evidence type="ECO:0000313" key="15">
    <source>
        <dbReference type="EMBL" id="AZF82753.1"/>
    </source>
</evidence>
<dbReference type="Proteomes" id="UP000278715">
    <property type="component" value="Chromosome"/>
</dbReference>
<dbReference type="Proteomes" id="UP000594632">
    <property type="component" value="Chromosome"/>
</dbReference>
<dbReference type="GO" id="GO:0032259">
    <property type="term" value="P:methylation"/>
    <property type="evidence" value="ECO:0007669"/>
    <property type="project" value="UniProtKB-KW"/>
</dbReference>
<dbReference type="Proteomes" id="UP000275843">
    <property type="component" value="Chromosome"/>
</dbReference>
<dbReference type="RefSeq" id="WP_009991807.1">
    <property type="nucleotide sequence ID" value="NZ_CP011055.2"/>
</dbReference>
<comment type="catalytic activity">
    <reaction evidence="5">
        <text>Co-precorrin-5B + S-adenosyl-L-methionine = Co-precorrin-6A + S-adenosyl-L-homocysteine</text>
        <dbReference type="Rhea" id="RHEA:26285"/>
        <dbReference type="ChEBI" id="CHEBI:57856"/>
        <dbReference type="ChEBI" id="CHEBI:59789"/>
        <dbReference type="ChEBI" id="CHEBI:60063"/>
        <dbReference type="ChEBI" id="CHEBI:60064"/>
        <dbReference type="EC" id="2.1.1.195"/>
    </reaction>
</comment>
<dbReference type="Proteomes" id="UP000267993">
    <property type="component" value="Chromosome"/>
</dbReference>
<comment type="similarity">
    <text evidence="5">Belongs to the CbiD family.</text>
</comment>
<keyword evidence="1 5" id="KW-0169">Cobalamin biosynthesis</keyword>
<dbReference type="Proteomes" id="UP000033085">
    <property type="component" value="Chromosome"/>
</dbReference>
<organism evidence="7 18">
    <name type="scientific">Saccharolobus solfataricus</name>
    <name type="common">Sulfolobus solfataricus</name>
    <dbReference type="NCBI Taxonomy" id="2287"/>
    <lineage>
        <taxon>Archaea</taxon>
        <taxon>Thermoproteota</taxon>
        <taxon>Thermoprotei</taxon>
        <taxon>Sulfolobales</taxon>
        <taxon>Sulfolobaceae</taxon>
        <taxon>Saccharolobus</taxon>
    </lineage>
</organism>
<evidence type="ECO:0000313" key="24">
    <source>
        <dbReference type="Proteomes" id="UP000273194"/>
    </source>
</evidence>
<reference evidence="7" key="5">
    <citation type="submission" date="2018-10" db="EMBL/GenBank/DDBJ databases">
        <authorList>
            <person name="McCarthy S."/>
            <person name="Gradnigo J."/>
            <person name="Johnson T."/>
            <person name="Payne S."/>
            <person name="Lipzen A."/>
            <person name="Schackwitz W."/>
            <person name="Martin J."/>
            <person name="Moriyama E."/>
            <person name="Blum P."/>
        </authorList>
    </citation>
    <scope>NUCLEOTIDE SEQUENCE</scope>
    <source>
        <strain evidence="6">SARC-B</strain>
        <strain evidence="7">SARC-C</strain>
        <strain evidence="8">SULA</strain>
    </source>
</reference>
<evidence type="ECO:0000313" key="13">
    <source>
        <dbReference type="EMBL" id="AZF77539.1"/>
    </source>
</evidence>
<dbReference type="AlphaFoldDB" id="A0A0E3K9Z4"/>
<dbReference type="GO" id="GO:0019251">
    <property type="term" value="P:anaerobic cobalamin biosynthetic process"/>
    <property type="evidence" value="ECO:0007669"/>
    <property type="project" value="UniProtKB-UniRule"/>
</dbReference>
<keyword evidence="2 5" id="KW-0489">Methyltransferase</keyword>
<dbReference type="Proteomes" id="UP000273443">
    <property type="component" value="Chromosome"/>
</dbReference>
<dbReference type="EMBL" id="CP033241">
    <property type="protein sequence ID" value="AZF82753.1"/>
    <property type="molecule type" value="Genomic_DNA"/>
</dbReference>
<dbReference type="SUPFAM" id="SSF111342">
    <property type="entry name" value="CbiD-like"/>
    <property type="match status" value="1"/>
</dbReference>
<dbReference type="EMBL" id="CP050869">
    <property type="protein sequence ID" value="QPG49580.1"/>
    <property type="molecule type" value="Genomic_DNA"/>
</dbReference>
<evidence type="ECO:0000313" key="20">
    <source>
        <dbReference type="Proteomes" id="UP000033106"/>
    </source>
</evidence>
<evidence type="ECO:0000313" key="26">
    <source>
        <dbReference type="Proteomes" id="UP000275843"/>
    </source>
</evidence>
<dbReference type="InterPro" id="IPR002748">
    <property type="entry name" value="CbiD"/>
</dbReference>
<evidence type="ECO:0000313" key="14">
    <source>
        <dbReference type="EMBL" id="AZF80146.1"/>
    </source>
</evidence>
<dbReference type="Proteomes" id="UP000269431">
    <property type="component" value="Chromosome"/>
</dbReference>
<dbReference type="EMBL" id="LT549890">
    <property type="protein sequence ID" value="SAI85993.1"/>
    <property type="molecule type" value="Genomic_DNA"/>
</dbReference>
<dbReference type="GeneID" id="44128032"/>
<dbReference type="PANTHER" id="PTHR35863">
    <property type="entry name" value="COBALT-PRECORRIN-5B C(1)-METHYLTRANSFERASE"/>
    <property type="match status" value="1"/>
</dbReference>
<evidence type="ECO:0000313" key="12">
    <source>
        <dbReference type="EMBL" id="AZF74932.1"/>
    </source>
</evidence>
<dbReference type="EMBL" id="CP033238">
    <property type="protein sequence ID" value="AZF74932.1"/>
    <property type="molecule type" value="Genomic_DNA"/>
</dbReference>
<dbReference type="UniPathway" id="UPA00148">
    <property type="reaction ID" value="UER00227"/>
</dbReference>
<evidence type="ECO:0000313" key="8">
    <source>
        <dbReference type="EMBL" id="AKA77955.1"/>
    </source>
</evidence>
<dbReference type="Proteomes" id="UP000033057">
    <property type="component" value="Chromosome"/>
</dbReference>
<evidence type="ECO:0000256" key="2">
    <source>
        <dbReference type="ARBA" id="ARBA00022603"/>
    </source>
</evidence>
<evidence type="ECO:0000313" key="18">
    <source>
        <dbReference type="Proteomes" id="UP000033057"/>
    </source>
</evidence>
<dbReference type="EMBL" id="CP033237">
    <property type="protein sequence ID" value="AZF72312.1"/>
    <property type="molecule type" value="Genomic_DNA"/>
</dbReference>
<name>A0A0E3K9Z4_SACSO</name>
<evidence type="ECO:0000313" key="7">
    <source>
        <dbReference type="EMBL" id="AKA75262.1"/>
    </source>
</evidence>
<evidence type="ECO:0000313" key="6">
    <source>
        <dbReference type="EMBL" id="AKA72563.1"/>
    </source>
</evidence>
<evidence type="ECO:0000313" key="27">
    <source>
        <dbReference type="Proteomes" id="UP000278715"/>
    </source>
</evidence>
<evidence type="ECO:0000313" key="9">
    <source>
        <dbReference type="EMBL" id="AZF67072.1"/>
    </source>
</evidence>
<dbReference type="PANTHER" id="PTHR35863:SF1">
    <property type="entry name" value="COBALT-PRECORRIN-5B C(1)-METHYLTRANSFERASE"/>
    <property type="match status" value="1"/>
</dbReference>
<dbReference type="Proteomes" id="UP000033106">
    <property type="component" value="Chromosome"/>
</dbReference>
<dbReference type="Gene3D" id="3.40.50.10720">
    <property type="entry name" value="CbiD-like domains"/>
    <property type="match status" value="1"/>
</dbReference>
<evidence type="ECO:0000313" key="16">
    <source>
        <dbReference type="EMBL" id="QPG49580.1"/>
    </source>
</evidence>
<dbReference type="Proteomes" id="UP000076770">
    <property type="component" value="Chromosome i"/>
</dbReference>
<evidence type="ECO:0000313" key="22">
    <source>
        <dbReference type="Proteomes" id="UP000267993"/>
    </source>
</evidence>
<sequence>MIINSLKRFGITTGAAASAAAKAAVIGLLNKEKRSTVVIPTPIGLRLEIPVEKVEIDSEISCAEVKKFSGDNPDILDGLVIRCCAKLNENNEIVIIGERGVGKVTRSGLKATMGEMAISPTVREMIINAIREVTDKGIQITIEVPNGETIAEKTLNKMVGIVGGISILGTTGIETPVSDDDYLEHIRCELNVIRQSYDYVVIAPGNSAAKYAAELFDSNCIIKVGDRIGDSIKLASNLFKKVILAGLPAKLLKVYAGIFNTHYSQGDARLESLTHASVLAGLPYGTLTKISNALSVEEAFTYMTKEQRRKVMNIVAEKILSRIKSFNDNINFCVIIFDYDGESLSRVGC</sequence>
<evidence type="ECO:0000313" key="25">
    <source>
        <dbReference type="Proteomes" id="UP000273443"/>
    </source>
</evidence>
<comment type="pathway">
    <text evidence="5">Cofactor biosynthesis; adenosylcobalamin biosynthesis; cob(II)yrinate a,c-diamide from sirohydrochlorin (anaerobic route): step 6/10.</text>
</comment>